<sequence length="2574" mass="304175">MVKYIPTKRQSKKETLQEPKQAARVIRHYHLEEKVDKRHRFKTTKQQREEIDINLQRRIEDIHIETKSDISGCYFRDIIELKRSALSTLMEKKYMNESYNYAQSLPQILVNLKQLLDIAYIYLKEKSSKNLVLDTLPYLIKDTREEFYPYLERTIKEILSQIDIEQVEHLEKSFLFIAYAIKYLEKVLIDKFEPFIQLMQDECFSSKFNIIKKLASEAVGYLFRKNRTLIHRALNIVNHQQLSYSIYISIQSIKGYLAQNTFKVIDEIWKTENNELITEFYIVLIQNVVEKPHQSPKIMISLLEIFKDLKQRTQQLDQTILIELFKNNKKKVTPQIVYEVITFVNSSDSMGYLLRLRNIQVEEIIISNNSFVNKILNQITIEEFSSIVDIILQQPTHQSSNIYKLLIAATFQQLFKQKEEALILLLKLDEIHCIDKLTPDQLDQLYNSELFNKLLQTDNNLYILSLCKLIQMVEFPSQIKQQILNKLQETLNTLNNKTISQDQSIDYTETIEKIEKLSQLKLEITEEVELLYAEQHQDNKSFEDGIIIKILQNPEIQQIELNRTIFNLFSRMNLQTKEFFTLINNIPQNLLEIGLMSRKRQIRLICAQKLFQLENSEQLQLMIDIDNEKINIDNERRIKNSIINLKNLVNKSTNQKQIERYAFGLAFTKFLLVRSTIRELLSTVLSKCNIQSILRIFLITNQEYQKVDLSYLEKHCYLEQDEEQLESQVCFDEVFAYAIQHCDLNQNIKQTIFDISTKYLQQQYEEDINCTKVEQYYKRRYGDKTSQFHLRMLYQSSQIELFKHWLLKDDEQTQMIALNNIKFVEIQNNLQEYHGIINEFFSSMEQMINGNTFKGEIIRFQLDLPQHLQEQYKLYILNVLYPKIFSKQKLHKKKHKNSAIQVRRNAVFEQLSNLNLQNELITLIQANHGFHNDLNNVPIQIKIQYLKILKNLIEKFGYQINVEQLEKQITIIRQLLNQAYELKQNENVTSLSKELWKVGIKRLCQIVNKYQSEQTYTQMIQDNLQFCLQDNGFIQGFEKIVIDSKSQPSGVLKLLQSICLIKDYQQFLCQNHELLLSRFFLLYDFTYIKQIYLNQDEDGRLAHQLKQQISQKISAQRNCIQILNSILYSIYQLSEPSATIEIEPNQLSSLFSEQYGELLLSCLINNVRSNIESDSEQIKDLNMIYLTYTILMNRKEINNQLLNQCLFLFSKQINNPKLYDSQIYNHNLMGKLLNNCIKCILDKQIVVEYELVVDLFQSYSQLLILVKNLTTRNLLVDVIISMAYKFKEQYPLNENDVYLLKAMNQRNQVTEEIEFEKCLEACLQFQKIIHNHQQTTELILQNCFYLLTSSELSIRISVLEIFKSYLSKNIQSVYIKQNYLPQMIQLMKINEETSVKAAIQLFEQYLLCIQIDEYTQQILNNQPLNMIDEQYDSNFCEFKVLFENENADQNVFNLLFDIQLTKRIKGVQLIQKRLLQLPILLIESVSKIMLPLLDFYIFYAGGELNNHKHKLTDANKSHYLTLQDVSIQMYGYICSHFDFDRRISLMQQLTKKLEKSMIGNKQQLSNAIIKTITVIASNKDDNFNVIKLIKERLQMNSESKLQDYLQQYISIEEEQQNTQIIDFEFSYRSLIQQEKELAKVREIKDVSNQFWNKIIDITVDEIQEWQERSNILLKQIYLPLKNLFLLDEKHRVQLSISLTELIIQLPPENFMIELNRLVGKLCRLLKSKDNDVRDETRKCLLDLSRKIGPIFLKFIIIQMKSILIQGFENHVLSYTLGLLLEQITEIGQIDNCLEEIMEILLDEVFGRLCTEKDTETLPKKTKELKSKKGMQNFKIVGQLINFVNSLPKLIGTIDYYITQYQISHNLQSKLRLIFEHLYLGLINNSSVQNLVQVIYLMICETSYKLADSLKQTHNLDFTYAQGTYKRITKEDIMSIQLPTYGSQSISTYIKQNKLKTSSTIIYGLVNFISIKLLHHNIQNVEDSPLLQKMFSIILDCLNHKDMITECVSVISAMIKKFDWVIQFKKQIVQNAMQCLSTITSTDEQFIRDSFLLLKAILDSKLNEFTLQQQKTLVHFIDLYLESNEALECLKLIIHEIWPLPQIYDIIMKVRESMLQTTKKTQHLCQQIYINFLIKYPLSSQVLQQHYDFIIANLQYKYFSGRQIILQCLQQIFQFFPQETVNKLSEISYFSMIVALVKEDVDTLKEQLINVLNILIQKTTQDKIMKFTQNSLIWMTNDKLKVQLSGLESLYILKDHLKYYQSKFILSSNELIDKCITNWNEWKNTIQAKNIQNKNLKNSQWANELEAITVSEYPELQESLHSLLKLLNAIDENQLILIYEQNTICKLFKCVSYPHQETANQAIQLFIRSKHLSIIHTQIQIQQDHIIKNMQNITKYLFLIKFARNQIIINQELTFQFILDYLNLLKQLDQQSIIQLIFDCLLKVTTNLMAKQLKFNKGIENLMEFYQYIMNNGYESNQKMIESILKIQSLQQDLPIIDQILKLIEKQLGPQEFISKYSAIQQELNKVKGEKKIQTKMLAIKDPQKFQEKRQRKMKTKVMQKKNKLLKKRGKIAKE</sequence>
<name>A0A8S1JPL1_PARPR</name>
<dbReference type="PANTHER" id="PTHR17695">
    <property type="entry name" value="SMALL SUBUNIT PROCESSOME COMPONENT 20 HOMOLOG"/>
    <property type="match status" value="1"/>
</dbReference>
<feature type="region of interest" description="Disordered" evidence="2">
    <location>
        <begin position="2544"/>
        <end position="2574"/>
    </location>
</feature>
<dbReference type="InterPro" id="IPR046523">
    <property type="entry name" value="UTP20_dom"/>
</dbReference>
<dbReference type="GO" id="GO:0032040">
    <property type="term" value="C:small-subunit processome"/>
    <property type="evidence" value="ECO:0007669"/>
    <property type="project" value="TreeGrafter"/>
</dbReference>
<dbReference type="Proteomes" id="UP000688137">
    <property type="component" value="Unassembled WGS sequence"/>
</dbReference>
<reference evidence="4" key="1">
    <citation type="submission" date="2021-01" db="EMBL/GenBank/DDBJ databases">
        <authorList>
            <consortium name="Genoscope - CEA"/>
            <person name="William W."/>
        </authorList>
    </citation>
    <scope>NUCLEOTIDE SEQUENCE</scope>
</reference>
<dbReference type="InterPro" id="IPR052575">
    <property type="entry name" value="SSU_processome_comp_20"/>
</dbReference>
<evidence type="ECO:0000313" key="5">
    <source>
        <dbReference type="Proteomes" id="UP000688137"/>
    </source>
</evidence>
<organism evidence="4 5">
    <name type="scientific">Paramecium primaurelia</name>
    <dbReference type="NCBI Taxonomy" id="5886"/>
    <lineage>
        <taxon>Eukaryota</taxon>
        <taxon>Sar</taxon>
        <taxon>Alveolata</taxon>
        <taxon>Ciliophora</taxon>
        <taxon>Intramacronucleata</taxon>
        <taxon>Oligohymenophorea</taxon>
        <taxon>Peniculida</taxon>
        <taxon>Parameciidae</taxon>
        <taxon>Paramecium</taxon>
    </lineage>
</organism>
<gene>
    <name evidence="4" type="ORF">PPRIM_AZ9-3.1.T0050489</name>
</gene>
<dbReference type="EMBL" id="CAJJDM010000002">
    <property type="protein sequence ID" value="CAD8043835.1"/>
    <property type="molecule type" value="Genomic_DNA"/>
</dbReference>
<evidence type="ECO:0000259" key="3">
    <source>
        <dbReference type="Pfam" id="PF20416"/>
    </source>
</evidence>
<feature type="domain" description="U3 small nucleolar RNA-associated protein 20" evidence="3">
    <location>
        <begin position="1688"/>
        <end position="1890"/>
    </location>
</feature>
<accession>A0A8S1JPL1</accession>
<comment type="caution">
    <text evidence="4">The sequence shown here is derived from an EMBL/GenBank/DDBJ whole genome shotgun (WGS) entry which is preliminary data.</text>
</comment>
<keyword evidence="1" id="KW-0175">Coiled coil</keyword>
<protein>
    <recommendedName>
        <fullName evidence="3">U3 small nucleolar RNA-associated protein 20 domain-containing protein</fullName>
    </recommendedName>
</protein>
<dbReference type="PANTHER" id="PTHR17695:SF11">
    <property type="entry name" value="SMALL SUBUNIT PROCESSOME COMPONENT 20 HOMOLOG"/>
    <property type="match status" value="1"/>
</dbReference>
<dbReference type="OMA" id="YLMICET"/>
<proteinExistence type="predicted"/>
<dbReference type="GO" id="GO:0030686">
    <property type="term" value="C:90S preribosome"/>
    <property type="evidence" value="ECO:0007669"/>
    <property type="project" value="TreeGrafter"/>
</dbReference>
<dbReference type="Pfam" id="PF20416">
    <property type="entry name" value="UTP20"/>
    <property type="match status" value="1"/>
</dbReference>
<feature type="coiled-coil region" evidence="1">
    <location>
        <begin position="477"/>
        <end position="534"/>
    </location>
</feature>
<evidence type="ECO:0000256" key="1">
    <source>
        <dbReference type="SAM" id="Coils"/>
    </source>
</evidence>
<feature type="compositionally biased region" description="Basic residues" evidence="2">
    <location>
        <begin position="2549"/>
        <end position="2574"/>
    </location>
</feature>
<keyword evidence="5" id="KW-1185">Reference proteome</keyword>
<evidence type="ECO:0000313" key="4">
    <source>
        <dbReference type="EMBL" id="CAD8043835.1"/>
    </source>
</evidence>
<evidence type="ECO:0000256" key="2">
    <source>
        <dbReference type="SAM" id="MobiDB-lite"/>
    </source>
</evidence>